<keyword evidence="3 5" id="KW-0238">DNA-binding</keyword>
<dbReference type="InterPro" id="IPR004107">
    <property type="entry name" value="Integrase_SAM-like_N"/>
</dbReference>
<dbReference type="GO" id="GO:0003677">
    <property type="term" value="F:DNA binding"/>
    <property type="evidence" value="ECO:0007669"/>
    <property type="project" value="UniProtKB-UniRule"/>
</dbReference>
<dbReference type="PROSITE" id="PS51898">
    <property type="entry name" value="TYR_RECOMBINASE"/>
    <property type="match status" value="1"/>
</dbReference>
<dbReference type="PANTHER" id="PTHR30349">
    <property type="entry name" value="PHAGE INTEGRASE-RELATED"/>
    <property type="match status" value="1"/>
</dbReference>
<dbReference type="PROSITE" id="PS51900">
    <property type="entry name" value="CB"/>
    <property type="match status" value="1"/>
</dbReference>
<evidence type="ECO:0000256" key="3">
    <source>
        <dbReference type="ARBA" id="ARBA00023125"/>
    </source>
</evidence>
<dbReference type="PANTHER" id="PTHR30349:SF64">
    <property type="entry name" value="PROPHAGE INTEGRASE INTD-RELATED"/>
    <property type="match status" value="1"/>
</dbReference>
<evidence type="ECO:0000313" key="8">
    <source>
        <dbReference type="EMBL" id="QGN28618.1"/>
    </source>
</evidence>
<dbReference type="AlphaFoldDB" id="A0ABD6Z170"/>
<evidence type="ECO:0000256" key="1">
    <source>
        <dbReference type="ARBA" id="ARBA00008857"/>
    </source>
</evidence>
<comment type="similarity">
    <text evidence="1">Belongs to the 'phage' integrase family.</text>
</comment>
<dbReference type="EMBL" id="CP046123">
    <property type="protein sequence ID" value="QGN28618.1"/>
    <property type="molecule type" value="Genomic_DNA"/>
</dbReference>
<dbReference type="InterPro" id="IPR044068">
    <property type="entry name" value="CB"/>
</dbReference>
<dbReference type="InterPro" id="IPR011010">
    <property type="entry name" value="DNA_brk_join_enz"/>
</dbReference>
<accession>A0ABD6Z170</accession>
<evidence type="ECO:0000259" key="6">
    <source>
        <dbReference type="PROSITE" id="PS51898"/>
    </source>
</evidence>
<dbReference type="InterPro" id="IPR050090">
    <property type="entry name" value="Tyrosine_recombinase_XerCD"/>
</dbReference>
<dbReference type="RefSeq" id="WP_086332098.1">
    <property type="nucleotide sequence ID" value="NZ_JBNQVE010000019.1"/>
</dbReference>
<evidence type="ECO:0000256" key="4">
    <source>
        <dbReference type="ARBA" id="ARBA00023172"/>
    </source>
</evidence>
<gene>
    <name evidence="8" type="ORF">GFU50_03475</name>
</gene>
<dbReference type="InterPro" id="IPR002104">
    <property type="entry name" value="Integrase_catalytic"/>
</dbReference>
<dbReference type="Proteomes" id="UP000422837">
    <property type="component" value="Chromosome"/>
</dbReference>
<evidence type="ECO:0000259" key="7">
    <source>
        <dbReference type="PROSITE" id="PS51900"/>
    </source>
</evidence>
<dbReference type="Pfam" id="PF00589">
    <property type="entry name" value="Phage_integrase"/>
    <property type="match status" value="1"/>
</dbReference>
<keyword evidence="4" id="KW-0233">DNA recombination</keyword>
<feature type="domain" description="Core-binding (CB)" evidence="7">
    <location>
        <begin position="84"/>
        <end position="171"/>
    </location>
</feature>
<name>A0ABD6Z170_ENTCA</name>
<keyword evidence="2" id="KW-0229">DNA integration</keyword>
<dbReference type="InterPro" id="IPR013762">
    <property type="entry name" value="Integrase-like_cat_sf"/>
</dbReference>
<dbReference type="GO" id="GO:0006310">
    <property type="term" value="P:DNA recombination"/>
    <property type="evidence" value="ECO:0007669"/>
    <property type="project" value="UniProtKB-KW"/>
</dbReference>
<dbReference type="InterPro" id="IPR010998">
    <property type="entry name" value="Integrase_recombinase_N"/>
</dbReference>
<dbReference type="CDD" id="cd01189">
    <property type="entry name" value="INT_ICEBs1_C_like"/>
    <property type="match status" value="1"/>
</dbReference>
<dbReference type="GO" id="GO:0015074">
    <property type="term" value="P:DNA integration"/>
    <property type="evidence" value="ECO:0007669"/>
    <property type="project" value="UniProtKB-KW"/>
</dbReference>
<reference evidence="8 9" key="1">
    <citation type="submission" date="2019-11" db="EMBL/GenBank/DDBJ databases">
        <title>Detection and genome characteristic of a blood enterococcus casselifavus isolate from Zhengzhou,china.</title>
        <authorList>
            <person name="Wen P."/>
        </authorList>
    </citation>
    <scope>NUCLEOTIDE SEQUENCE [LARGE SCALE GENOMIC DNA]</scope>
    <source>
        <strain evidence="8 9">EC291</strain>
    </source>
</reference>
<organism evidence="8 9">
    <name type="scientific">Enterococcus casseliflavus</name>
    <name type="common">Enterococcus flavescens</name>
    <dbReference type="NCBI Taxonomy" id="37734"/>
    <lineage>
        <taxon>Bacteria</taxon>
        <taxon>Bacillati</taxon>
        <taxon>Bacillota</taxon>
        <taxon>Bacilli</taxon>
        <taxon>Lactobacillales</taxon>
        <taxon>Enterococcaceae</taxon>
        <taxon>Enterococcus</taxon>
    </lineage>
</organism>
<sequence length="405" mass="47593">MLFSVLGGFELKLRANIVEKRGTLQVVVTIKDDFGKTSQRWRDTKLKKKGNKKRAERIKDQFISEIEQEIAMKQEDYLVLKQERTETPFVDYLYSYLETAKPQLSKTSYFSYKRYIDIRIKDYFGPSGIMLSDLKPVHLQRFYQKILDDGCTGNTALHYHAFIRKALQEAFMTEQIDKNIADRVRRPKKDSFVPNFYTKDDVLKLLQIFKGEKLYPIILLTVFYGFRRSEVLGLKWDAIDFVNKTITIKHVVLENKEDLTTVLKEDRTKNASSYRSVPLIETVEEELVKLARWKEKNKKLFGAEYNYEDDDYLFTMENGNIIRPDFVSKRFAKVIKRNNIKRIRFHDLRHTTASIMIGNGEHMKKVQEWLGHASYTTTANLYAHLDPSFKYASAENLANTFGFKK</sequence>
<proteinExistence type="inferred from homology"/>
<dbReference type="SUPFAM" id="SSF56349">
    <property type="entry name" value="DNA breaking-rejoining enzymes"/>
    <property type="match status" value="1"/>
</dbReference>
<dbReference type="Gene3D" id="1.10.443.10">
    <property type="entry name" value="Intergrase catalytic core"/>
    <property type="match status" value="1"/>
</dbReference>
<feature type="domain" description="Tyr recombinase" evidence="6">
    <location>
        <begin position="192"/>
        <end position="395"/>
    </location>
</feature>
<dbReference type="Pfam" id="PF14659">
    <property type="entry name" value="Phage_int_SAM_3"/>
    <property type="match status" value="1"/>
</dbReference>
<protein>
    <submittedName>
        <fullName evidence="8">Tyrosine-type recombinase/integrase</fullName>
    </submittedName>
</protein>
<evidence type="ECO:0000256" key="2">
    <source>
        <dbReference type="ARBA" id="ARBA00022908"/>
    </source>
</evidence>
<dbReference type="Gene3D" id="1.10.150.130">
    <property type="match status" value="1"/>
</dbReference>
<evidence type="ECO:0000313" key="9">
    <source>
        <dbReference type="Proteomes" id="UP000422837"/>
    </source>
</evidence>
<evidence type="ECO:0000256" key="5">
    <source>
        <dbReference type="PROSITE-ProRule" id="PRU01248"/>
    </source>
</evidence>